<sequence length="196" mass="21904">MYAIVGAQVLTLLTGRQCEAVCGGQIMDCGGGRSMIIAPGRQEIRQARHLSDLRMYHCWIQVYLPDEVVFDPVVVDFSTRYDPQSAALFKIDFSAELQRDFIWCRLSDFDKPIPASLEAMHQRSGQRPAWLWRDARCEALLKQFQQDNAAQFAAITSAVLLNFVHRVETAMADSTTTSTTTSTSTLVAPAASEYSF</sequence>
<comment type="caution">
    <text evidence="1">The sequence shown here is derived from an EMBL/GenBank/DDBJ whole genome shotgun (WGS) entry which is preliminary data.</text>
</comment>
<reference evidence="2" key="1">
    <citation type="journal article" date="2019" name="Int. J. Syst. Evol. Microbiol.">
        <title>The Global Catalogue of Microorganisms (GCM) 10K type strain sequencing project: providing services to taxonomists for standard genome sequencing and annotation.</title>
        <authorList>
            <consortium name="The Broad Institute Genomics Platform"/>
            <consortium name="The Broad Institute Genome Sequencing Center for Infectious Disease"/>
            <person name="Wu L."/>
            <person name="Ma J."/>
        </authorList>
    </citation>
    <scope>NUCLEOTIDE SEQUENCE [LARGE SCALE GENOMIC DNA]</scope>
    <source>
        <strain evidence="2">KCTC 23917</strain>
    </source>
</reference>
<gene>
    <name evidence="1" type="ORF">GCM10010946_12710</name>
</gene>
<evidence type="ECO:0000313" key="1">
    <source>
        <dbReference type="EMBL" id="GGX36398.1"/>
    </source>
</evidence>
<accession>A0ABQ2XVJ7</accession>
<dbReference type="Proteomes" id="UP000653343">
    <property type="component" value="Unassembled WGS sequence"/>
</dbReference>
<proteinExistence type="predicted"/>
<name>A0ABQ2XVJ7_9BURK</name>
<protein>
    <submittedName>
        <fullName evidence="1">Uncharacterized protein</fullName>
    </submittedName>
</protein>
<evidence type="ECO:0000313" key="2">
    <source>
        <dbReference type="Proteomes" id="UP000653343"/>
    </source>
</evidence>
<keyword evidence="2" id="KW-1185">Reference proteome</keyword>
<dbReference type="EMBL" id="BMYU01000002">
    <property type="protein sequence ID" value="GGX36398.1"/>
    <property type="molecule type" value="Genomic_DNA"/>
</dbReference>
<organism evidence="1 2">
    <name type="scientific">Undibacterium squillarum</name>
    <dbReference type="NCBI Taxonomy" id="1131567"/>
    <lineage>
        <taxon>Bacteria</taxon>
        <taxon>Pseudomonadati</taxon>
        <taxon>Pseudomonadota</taxon>
        <taxon>Betaproteobacteria</taxon>
        <taxon>Burkholderiales</taxon>
        <taxon>Oxalobacteraceae</taxon>
        <taxon>Undibacterium</taxon>
    </lineage>
</organism>